<dbReference type="EC" id="2.7.1.12" evidence="4"/>
<keyword evidence="5" id="KW-0808">Transferase</keyword>
<dbReference type="FunFam" id="3.40.50.300:FF:000522">
    <property type="entry name" value="Gluconokinase"/>
    <property type="match status" value="1"/>
</dbReference>
<dbReference type="InterPro" id="IPR000313">
    <property type="entry name" value="PWWP_dom"/>
</dbReference>
<feature type="compositionally biased region" description="Polar residues" evidence="11">
    <location>
        <begin position="671"/>
        <end position="690"/>
    </location>
</feature>
<proteinExistence type="inferred from homology"/>
<comment type="caution">
    <text evidence="13">The sequence shown here is derived from an EMBL/GenBank/DDBJ whole genome shotgun (WGS) entry which is preliminary data.</text>
</comment>
<dbReference type="STRING" id="3750.A0A498JKG9"/>
<dbReference type="NCBIfam" id="TIGR01313">
    <property type="entry name" value="therm_gnt_kin"/>
    <property type="match status" value="1"/>
</dbReference>
<keyword evidence="7" id="KW-0418">Kinase</keyword>
<dbReference type="GO" id="GO:0005524">
    <property type="term" value="F:ATP binding"/>
    <property type="evidence" value="ECO:0007669"/>
    <property type="project" value="UniProtKB-KW"/>
</dbReference>
<dbReference type="Gene3D" id="3.40.50.300">
    <property type="entry name" value="P-loop containing nucleotide triphosphate hydrolases"/>
    <property type="match status" value="1"/>
</dbReference>
<feature type="region of interest" description="Disordered" evidence="11">
    <location>
        <begin position="822"/>
        <end position="857"/>
    </location>
</feature>
<dbReference type="GO" id="GO:0005975">
    <property type="term" value="P:carbohydrate metabolic process"/>
    <property type="evidence" value="ECO:0007669"/>
    <property type="project" value="InterPro"/>
</dbReference>
<dbReference type="InterPro" id="IPR027417">
    <property type="entry name" value="P-loop_NTPase"/>
</dbReference>
<evidence type="ECO:0000256" key="6">
    <source>
        <dbReference type="ARBA" id="ARBA00022741"/>
    </source>
</evidence>
<dbReference type="InterPro" id="IPR006001">
    <property type="entry name" value="Therm_gnt_kin"/>
</dbReference>
<feature type="compositionally biased region" description="Acidic residues" evidence="11">
    <location>
        <begin position="371"/>
        <end position="400"/>
    </location>
</feature>
<feature type="region of interest" description="Disordered" evidence="11">
    <location>
        <begin position="162"/>
        <end position="194"/>
    </location>
</feature>
<dbReference type="Pfam" id="PF00855">
    <property type="entry name" value="PWWP"/>
    <property type="match status" value="1"/>
</dbReference>
<evidence type="ECO:0000256" key="1">
    <source>
        <dbReference type="ARBA" id="ARBA00004875"/>
    </source>
</evidence>
<dbReference type="GO" id="GO:0017128">
    <property type="term" value="F:phospholipid scramblase activity"/>
    <property type="evidence" value="ECO:0007669"/>
    <property type="project" value="InterPro"/>
</dbReference>
<keyword evidence="6" id="KW-0547">Nucleotide-binding</keyword>
<evidence type="ECO:0000256" key="9">
    <source>
        <dbReference type="ARBA" id="ARBA00029835"/>
    </source>
</evidence>
<reference evidence="13 14" key="1">
    <citation type="submission" date="2018-10" db="EMBL/GenBank/DDBJ databases">
        <title>A high-quality apple genome assembly.</title>
        <authorList>
            <person name="Hu J."/>
        </authorList>
    </citation>
    <scope>NUCLEOTIDE SEQUENCE [LARGE SCALE GENOMIC DNA]</scope>
    <source>
        <strain evidence="14">cv. HFTH1</strain>
        <tissue evidence="13">Young leaf</tissue>
    </source>
</reference>
<evidence type="ECO:0000256" key="5">
    <source>
        <dbReference type="ARBA" id="ARBA00022679"/>
    </source>
</evidence>
<dbReference type="Gene3D" id="2.30.30.140">
    <property type="match status" value="1"/>
</dbReference>
<dbReference type="UniPathway" id="UPA00792"/>
<feature type="region of interest" description="Disordered" evidence="11">
    <location>
        <begin position="637"/>
        <end position="703"/>
    </location>
</feature>
<feature type="region of interest" description="Disordered" evidence="11">
    <location>
        <begin position="1053"/>
        <end position="1075"/>
    </location>
</feature>
<evidence type="ECO:0000256" key="4">
    <source>
        <dbReference type="ARBA" id="ARBA00012054"/>
    </source>
</evidence>
<gene>
    <name evidence="13" type="ORF">DVH24_025041</name>
</gene>
<evidence type="ECO:0000256" key="7">
    <source>
        <dbReference type="ARBA" id="ARBA00022777"/>
    </source>
</evidence>
<evidence type="ECO:0000256" key="3">
    <source>
        <dbReference type="ARBA" id="ARBA00008420"/>
    </source>
</evidence>
<dbReference type="Pfam" id="PF03803">
    <property type="entry name" value="Scramblase"/>
    <property type="match status" value="1"/>
</dbReference>
<dbReference type="PANTHER" id="PTHR33697:SF2">
    <property type="entry name" value="T17B22.17 PROTEIN"/>
    <property type="match status" value="1"/>
</dbReference>
<sequence length="1510" mass="168691">MGSADSGAGDFSVGSIVWVRRRNGSWWPGKIVGPEELSTSHLTSPRSGTPVKLLGREDASVDWYNLEKSKRVKAFRCGEFDDCIEKAESAQGMPIKKREKYARREDAILHALELEKQLLKKQGKLGITSERLNNRLSGAVKKALVISSGSLGIDNVKLENSKSPMSHRNDIIGSPMSSERVEEGNQLSGDDDHSEVVPRMRGLQDFGLKIAPSKRKISSLALNGSLKPTLNGNVQALSRGGLSMGGTSHVNGKHSLEQRKRSHDGLSDEILVKRPDKRRPLVQVLQNIAKLAVPQSLQPDSTTLSTSVSGVEPTGVIYKAKRSKIVYLPAESGESLGYEASPSNHVEISASPVGARPHAESMISENTSGFTEDDSDSSETDTSESESDSSETEPDMDEDMPLLSEPEVGRYEAQEHRIMVGEEPDELSHSGDMAHLYSHDSLFASGAVSKWQLKGKRNIRNLTKKSMDATYGKGYNYGPYPEEKTEFGLEDEYSMASRAAARRRNSVGQHMIDWEDWTWEDRSAWNEYWDIKRERFHPVYDGRHHYRRRPKYLIDVDLKVQASYQKEPVPIVSLMSKLNGKAIIGHPIQIEALEDGSSNSLLSTVDEFGEEAIDNNGVATLPHAWRTARRTANVRVPRPHLSSALDGDETADYPPFSDEESRPPFKKLNIGSFSNNASQGKRSLPNNSRLPTDRKFSKKAGKKVILSSSQKTRTISSIPVEQKFSNKRMHHDSSSYQRGGLIKPESSGAATTVACIPVKLVFSRLLEKINRPPSKAVSTMKRVTDTRKQPWKYTGGLSTALHVCWIWNSGDVKELRERKLERAGKLGTSSERERERERESLELHRGEREKDSGESLELHRRETESCIGEFVFLHTVHKNVMNWTRFSTKIYKTCAADSKSGSSFCHTRKPRHNATDNIESIPVRCGFQSQRGNLPATSWPRDGCCVATVAKDFQDSEQRLMGSRNVISRFNGSSVWSKQSLVSLSRQFGHKAGSGGDPELTRDFFIQLWVADRIMEQSKRNGRGKAVKYSKQTPYHYSSYGWYSSAPFSQAASFDEDEPDMKQPPPSQSVSGYLKPESPEEAQVMPLLARSNLLITREIEWVNLTLGFEQENRYAIVDVCYPESPVGFIREKSQFIGRQLLRLRRPFVACVTDAMGNELFRVRRPFWWITSSIYVEINSKVGKLDITFLLVATAVKEIVEHIVDGAGYLLLSRKSVWFTDDGIFGGGNKQFAVVENPGFWHWTFTLKDIDSKVLAEIDREWRGFGFEIFTDAGQYVIRFGSSDASSITGSARLINELEVIRPLTLLERAVTVALAVSLDNDYFSRHGMVVVIMGVSGAGKSTIGEMLAKEINSSFIDADDFHPQSNKEKMRKGIPLTEEDRIPWLETLRNSVRDKLVAGGTVILGCSALQKRYREILRSADPNYKSGSCASLVKFVLLDAQAEVLAARLEKRIAEGKHFMSPALLQSQLGLLQIDDSEGILKVDAALSPQEIVNTIQRLLFDLGVQNCNH</sequence>
<dbReference type="GO" id="GO:0046316">
    <property type="term" value="F:gluconokinase activity"/>
    <property type="evidence" value="ECO:0007669"/>
    <property type="project" value="UniProtKB-EC"/>
</dbReference>
<comment type="similarity">
    <text evidence="2">Belongs to the phospholipid scramblase family.</text>
</comment>
<evidence type="ECO:0000259" key="12">
    <source>
        <dbReference type="PROSITE" id="PS50812"/>
    </source>
</evidence>
<keyword evidence="8" id="KW-0067">ATP-binding</keyword>
<protein>
    <recommendedName>
        <fullName evidence="4">gluconokinase</fullName>
        <ecNumber evidence="4">2.7.1.12</ecNumber>
    </recommendedName>
    <alternativeName>
        <fullName evidence="9">Gluconate kinase</fullName>
    </alternativeName>
</protein>
<dbReference type="InterPro" id="IPR031322">
    <property type="entry name" value="Shikimate/glucono_kinase"/>
</dbReference>
<evidence type="ECO:0000256" key="2">
    <source>
        <dbReference type="ARBA" id="ARBA00005350"/>
    </source>
</evidence>
<organism evidence="13 14">
    <name type="scientific">Malus domestica</name>
    <name type="common">Apple</name>
    <name type="synonym">Pyrus malus</name>
    <dbReference type="NCBI Taxonomy" id="3750"/>
    <lineage>
        <taxon>Eukaryota</taxon>
        <taxon>Viridiplantae</taxon>
        <taxon>Streptophyta</taxon>
        <taxon>Embryophyta</taxon>
        <taxon>Tracheophyta</taxon>
        <taxon>Spermatophyta</taxon>
        <taxon>Magnoliopsida</taxon>
        <taxon>eudicotyledons</taxon>
        <taxon>Gunneridae</taxon>
        <taxon>Pentapetalae</taxon>
        <taxon>rosids</taxon>
        <taxon>fabids</taxon>
        <taxon>Rosales</taxon>
        <taxon>Rosaceae</taxon>
        <taxon>Amygdaloideae</taxon>
        <taxon>Maleae</taxon>
        <taxon>Malus</taxon>
    </lineage>
</organism>
<keyword evidence="14" id="KW-1185">Reference proteome</keyword>
<evidence type="ECO:0000313" key="13">
    <source>
        <dbReference type="EMBL" id="RXH95357.1"/>
    </source>
</evidence>
<dbReference type="PANTHER" id="PTHR33697">
    <property type="entry name" value="T17B22.17 PROTEIN-RELATED"/>
    <property type="match status" value="1"/>
</dbReference>
<dbReference type="SUPFAM" id="SSF63748">
    <property type="entry name" value="Tudor/PWWP/MBT"/>
    <property type="match status" value="1"/>
</dbReference>
<name>A0A498JKG9_MALDO</name>
<evidence type="ECO:0000256" key="10">
    <source>
        <dbReference type="ARBA" id="ARBA00048090"/>
    </source>
</evidence>
<accession>A0A498JKG9</accession>
<evidence type="ECO:0000313" key="14">
    <source>
        <dbReference type="Proteomes" id="UP000290289"/>
    </source>
</evidence>
<dbReference type="PROSITE" id="PS50812">
    <property type="entry name" value="PWWP"/>
    <property type="match status" value="1"/>
</dbReference>
<dbReference type="InterPro" id="IPR005552">
    <property type="entry name" value="Scramblase"/>
</dbReference>
<dbReference type="SUPFAM" id="SSF52540">
    <property type="entry name" value="P-loop containing nucleoside triphosphate hydrolases"/>
    <property type="match status" value="1"/>
</dbReference>
<dbReference type="CDD" id="cd02021">
    <property type="entry name" value="GntK"/>
    <property type="match status" value="1"/>
</dbReference>
<evidence type="ECO:0000256" key="8">
    <source>
        <dbReference type="ARBA" id="ARBA00022840"/>
    </source>
</evidence>
<comment type="pathway">
    <text evidence="1">Carbohydrate acid metabolism; D-gluconate degradation.</text>
</comment>
<feature type="region of interest" description="Disordered" evidence="11">
    <location>
        <begin position="365"/>
        <end position="402"/>
    </location>
</feature>
<dbReference type="Pfam" id="PF01202">
    <property type="entry name" value="SKI"/>
    <property type="match status" value="1"/>
</dbReference>
<dbReference type="InterPro" id="IPR044679">
    <property type="entry name" value="PWWP2-like"/>
</dbReference>
<comment type="similarity">
    <text evidence="3">Belongs to the gluconokinase GntK/GntV family.</text>
</comment>
<comment type="catalytic activity">
    <reaction evidence="10">
        <text>D-gluconate + ATP = 6-phospho-D-gluconate + ADP + H(+)</text>
        <dbReference type="Rhea" id="RHEA:19433"/>
        <dbReference type="ChEBI" id="CHEBI:15378"/>
        <dbReference type="ChEBI" id="CHEBI:18391"/>
        <dbReference type="ChEBI" id="CHEBI:30616"/>
        <dbReference type="ChEBI" id="CHEBI:58759"/>
        <dbReference type="ChEBI" id="CHEBI:456216"/>
        <dbReference type="EC" id="2.7.1.12"/>
    </reaction>
</comment>
<dbReference type="Proteomes" id="UP000290289">
    <property type="component" value="Chromosome 7"/>
</dbReference>
<dbReference type="EMBL" id="RDQH01000333">
    <property type="protein sequence ID" value="RXH95357.1"/>
    <property type="molecule type" value="Genomic_DNA"/>
</dbReference>
<dbReference type="CDD" id="cd05162">
    <property type="entry name" value="PWWP"/>
    <property type="match status" value="1"/>
</dbReference>
<feature type="domain" description="PWWP" evidence="12">
    <location>
        <begin position="13"/>
        <end position="68"/>
    </location>
</feature>
<evidence type="ECO:0000256" key="11">
    <source>
        <dbReference type="SAM" id="MobiDB-lite"/>
    </source>
</evidence>